<proteinExistence type="predicted"/>
<dbReference type="EMBL" id="AGEF01000009">
    <property type="protein sequence ID" value="EHR32795.1"/>
    <property type="molecule type" value="Genomic_DNA"/>
</dbReference>
<reference evidence="2 3" key="1">
    <citation type="submission" date="2012-01" db="EMBL/GenBank/DDBJ databases">
        <title>The Genome Sequence of Dolosigranulum pigrum ATCC 51524.</title>
        <authorList>
            <consortium name="The Broad Institute Genome Sequencing Platform"/>
            <person name="Earl A."/>
            <person name="Ward D."/>
            <person name="Feldgarden M."/>
            <person name="Gevers D."/>
            <person name="Huys G."/>
            <person name="Young S.K."/>
            <person name="Zeng Q."/>
            <person name="Gargeya S."/>
            <person name="Fitzgerald M."/>
            <person name="Haas B."/>
            <person name="Abouelleil A."/>
            <person name="Alvarado L."/>
            <person name="Arachchi H.M."/>
            <person name="Berlin A."/>
            <person name="Chapman S.B."/>
            <person name="Gearin G."/>
            <person name="Goldberg J."/>
            <person name="Griggs A."/>
            <person name="Gujja S."/>
            <person name="Hansen M."/>
            <person name="Heiman D."/>
            <person name="Howarth C."/>
            <person name="Larimer J."/>
            <person name="Lui A."/>
            <person name="MacDonald P.J.P."/>
            <person name="McCowen C."/>
            <person name="Montmayeur A."/>
            <person name="Murphy C."/>
            <person name="Neiman D."/>
            <person name="Pearson M."/>
            <person name="Priest M."/>
            <person name="Roberts A."/>
            <person name="Saif S."/>
            <person name="Shea T."/>
            <person name="Sisk P."/>
            <person name="Stolte C."/>
            <person name="Sykes S."/>
            <person name="Wortman J."/>
            <person name="Nusbaum C."/>
            <person name="Birren B."/>
        </authorList>
    </citation>
    <scope>NUCLEOTIDE SEQUENCE [LARGE SCALE GENOMIC DNA]</scope>
    <source>
        <strain evidence="2 3">ATCC 51524</strain>
    </source>
</reference>
<keyword evidence="3" id="KW-1185">Reference proteome</keyword>
<feature type="domain" description="Ribosomal RNA large subunit methyltransferase K/L-like methyltransferase" evidence="1">
    <location>
        <begin position="37"/>
        <end position="84"/>
    </location>
</feature>
<dbReference type="Proteomes" id="UP000003599">
    <property type="component" value="Unassembled WGS sequence"/>
</dbReference>
<evidence type="ECO:0000313" key="3">
    <source>
        <dbReference type="Proteomes" id="UP000003599"/>
    </source>
</evidence>
<dbReference type="AlphaFoldDB" id="H3NED0"/>
<evidence type="ECO:0000259" key="1">
    <source>
        <dbReference type="Pfam" id="PF01170"/>
    </source>
</evidence>
<gene>
    <name evidence="2" type="ORF">HMPREF9703_00911</name>
</gene>
<accession>H3NED0</accession>
<dbReference type="GeneID" id="42694362"/>
<comment type="caution">
    <text evidence="2">The sequence shown here is derived from an EMBL/GenBank/DDBJ whole genome shotgun (WGS) entry which is preliminary data.</text>
</comment>
<dbReference type="Gene3D" id="3.40.50.150">
    <property type="entry name" value="Vaccinia Virus protein VP39"/>
    <property type="match status" value="2"/>
</dbReference>
<evidence type="ECO:0000313" key="2">
    <source>
        <dbReference type="EMBL" id="EHR32795.1"/>
    </source>
</evidence>
<sequence>MNIDEYKKEAERFMNGLPYMVSPYNKRSWGNSWHSLCSYHGKLKPAIAHWLIKSFTKSGETVLDPLSGVGTIPFEACLQGRIGIGNDLSRLAYVVSKAKLNYCDKEELEDVITDLDNYISSNIELFKGDLPYSDFGFNKTVPEYFHESTYKEILLAREYFMNKKDYTAAESIVMSSLLHVLHGNRPYALSRNSHPLTPYAPKGDFIYKNVVEHIRNKIDLVYASIEYNNNGQLDLFEHNENEWSQYVQGEMIYGDVFKLHENLDVKVDNIITSPPFVASIRFYTQNWMRLWLAGWEPDDFKVAEKTFLESRQKKSLDIYDEFFSICSDVLNESGKMILHLGKSKNCDMAEELSIIAAPYFNVIFKGDEDVSKIEKHGIKDKGATTHHQFLFLMKK</sequence>
<dbReference type="eggNOG" id="COG0863">
    <property type="taxonomic scope" value="Bacteria"/>
</dbReference>
<dbReference type="SUPFAM" id="SSF53335">
    <property type="entry name" value="S-adenosyl-L-methionine-dependent methyltransferases"/>
    <property type="match status" value="1"/>
</dbReference>
<organism evidence="2 3">
    <name type="scientific">Dolosigranulum pigrum ATCC 51524</name>
    <dbReference type="NCBI Taxonomy" id="883103"/>
    <lineage>
        <taxon>Bacteria</taxon>
        <taxon>Bacillati</taxon>
        <taxon>Bacillota</taxon>
        <taxon>Bacilli</taxon>
        <taxon>Lactobacillales</taxon>
        <taxon>Carnobacteriaceae</taxon>
        <taxon>Dolosigranulum</taxon>
    </lineage>
</organism>
<dbReference type="InterPro" id="IPR000241">
    <property type="entry name" value="RlmKL-like_Mtase"/>
</dbReference>
<dbReference type="Pfam" id="PF01170">
    <property type="entry name" value="UPF0020"/>
    <property type="match status" value="1"/>
</dbReference>
<dbReference type="REBASE" id="452716">
    <property type="entry name" value="M2.Dpi51524ORF910P"/>
</dbReference>
<name>H3NED0_9LACT</name>
<protein>
    <recommendedName>
        <fullName evidence="1">Ribosomal RNA large subunit methyltransferase K/L-like methyltransferase domain-containing protein</fullName>
    </recommendedName>
</protein>
<dbReference type="RefSeq" id="WP_004635995.1">
    <property type="nucleotide sequence ID" value="NZ_JH601103.1"/>
</dbReference>
<dbReference type="HOGENOM" id="CLU_729071_0_0_9"/>
<dbReference type="InterPro" id="IPR029063">
    <property type="entry name" value="SAM-dependent_MTases_sf"/>
</dbReference>